<organism evidence="2 3">
    <name type="scientific">Angomonas deanei</name>
    <dbReference type="NCBI Taxonomy" id="59799"/>
    <lineage>
        <taxon>Eukaryota</taxon>
        <taxon>Discoba</taxon>
        <taxon>Euglenozoa</taxon>
        <taxon>Kinetoplastea</taxon>
        <taxon>Metakinetoplastina</taxon>
        <taxon>Trypanosomatida</taxon>
        <taxon>Trypanosomatidae</taxon>
        <taxon>Strigomonadinae</taxon>
        <taxon>Angomonas</taxon>
    </lineage>
</organism>
<gene>
    <name evidence="2" type="ORF">ADEAN_000414100</name>
</gene>
<dbReference type="VEuPathDB" id="TriTrypDB:ADEAN_000414100"/>
<evidence type="ECO:0000256" key="1">
    <source>
        <dbReference type="SAM" id="Phobius"/>
    </source>
</evidence>
<feature type="transmembrane region" description="Helical" evidence="1">
    <location>
        <begin position="12"/>
        <end position="34"/>
    </location>
</feature>
<sequence>MQKGSHVVDMNYLLRGSLAFTVMFSWMESIPIFFDFVEENKSTDGTGEWEDGVHRPEGVSQTDLFFGLLAGTVREEDVHPSLSPTVVGDWCYLLLTSNCDDFPLEEFAKFVHLLHQCAVYEQSLEDLEPVKPSVLCLRCLLVFLAEQDRLCTRLRSLFTSGPSTADQCETLPEDVLASIHSLFENMSDESDEVCRIGVAVVLCEPYWMHQLVSGGEVSFDSLWGAFVAKESECVSE</sequence>
<accession>A0A7G2CAW2</accession>
<name>A0A7G2CAW2_9TRYP</name>
<keyword evidence="1" id="KW-0472">Membrane</keyword>
<evidence type="ECO:0000313" key="3">
    <source>
        <dbReference type="Proteomes" id="UP000515908"/>
    </source>
</evidence>
<keyword evidence="3" id="KW-1185">Reference proteome</keyword>
<dbReference type="Proteomes" id="UP000515908">
    <property type="component" value="Chromosome 07"/>
</dbReference>
<reference evidence="2 3" key="1">
    <citation type="submission" date="2020-08" db="EMBL/GenBank/DDBJ databases">
        <authorList>
            <person name="Newling K."/>
            <person name="Davey J."/>
            <person name="Forrester S."/>
        </authorList>
    </citation>
    <scope>NUCLEOTIDE SEQUENCE [LARGE SCALE GENOMIC DNA]</scope>
    <source>
        <strain evidence="3">Crithidia deanei Carvalho (ATCC PRA-265)</strain>
    </source>
</reference>
<dbReference type="EMBL" id="LR877151">
    <property type="protein sequence ID" value="CAD2216679.1"/>
    <property type="molecule type" value="Genomic_DNA"/>
</dbReference>
<proteinExistence type="predicted"/>
<dbReference type="AlphaFoldDB" id="A0A7G2CAW2"/>
<keyword evidence="1" id="KW-1133">Transmembrane helix</keyword>
<protein>
    <submittedName>
        <fullName evidence="2">Uncharacterized protein</fullName>
    </submittedName>
</protein>
<keyword evidence="1" id="KW-0812">Transmembrane</keyword>
<evidence type="ECO:0000313" key="2">
    <source>
        <dbReference type="EMBL" id="CAD2216679.1"/>
    </source>
</evidence>